<proteinExistence type="predicted"/>
<reference evidence="1" key="1">
    <citation type="submission" date="2018-02" db="EMBL/GenBank/DDBJ databases">
        <title>Rhizophora mucronata_Transcriptome.</title>
        <authorList>
            <person name="Meera S.P."/>
            <person name="Sreeshan A."/>
            <person name="Augustine A."/>
        </authorList>
    </citation>
    <scope>NUCLEOTIDE SEQUENCE</scope>
    <source>
        <tissue evidence="1">Leaf</tissue>
    </source>
</reference>
<sequence length="72" mass="8364">MLILEDADLCTTLRTNLLNYLPTFSNNTSYLIRGYKKPGGDLVNSFRFLVIIPIIRNNFAMHPEQSILSRRY</sequence>
<dbReference type="AlphaFoldDB" id="A0A2P2MN51"/>
<accession>A0A2P2MN51</accession>
<dbReference type="EMBL" id="GGEC01051180">
    <property type="protein sequence ID" value="MBX31664.1"/>
    <property type="molecule type" value="Transcribed_RNA"/>
</dbReference>
<protein>
    <submittedName>
        <fullName evidence="1">KH domain-containing protein At4g18375</fullName>
    </submittedName>
</protein>
<evidence type="ECO:0000313" key="1">
    <source>
        <dbReference type="EMBL" id="MBX31664.1"/>
    </source>
</evidence>
<organism evidence="1">
    <name type="scientific">Rhizophora mucronata</name>
    <name type="common">Asiatic mangrove</name>
    <dbReference type="NCBI Taxonomy" id="61149"/>
    <lineage>
        <taxon>Eukaryota</taxon>
        <taxon>Viridiplantae</taxon>
        <taxon>Streptophyta</taxon>
        <taxon>Embryophyta</taxon>
        <taxon>Tracheophyta</taxon>
        <taxon>Spermatophyta</taxon>
        <taxon>Magnoliopsida</taxon>
        <taxon>eudicotyledons</taxon>
        <taxon>Gunneridae</taxon>
        <taxon>Pentapetalae</taxon>
        <taxon>rosids</taxon>
        <taxon>fabids</taxon>
        <taxon>Malpighiales</taxon>
        <taxon>Rhizophoraceae</taxon>
        <taxon>Rhizophora</taxon>
    </lineage>
</organism>
<name>A0A2P2MN51_RHIMU</name>